<dbReference type="Pfam" id="PF13606">
    <property type="entry name" value="Ank_3"/>
    <property type="match status" value="1"/>
</dbReference>
<dbReference type="InterPro" id="IPR000719">
    <property type="entry name" value="Prot_kinase_dom"/>
</dbReference>
<dbReference type="PROSITE" id="PS50297">
    <property type="entry name" value="ANK_REP_REGION"/>
    <property type="match status" value="1"/>
</dbReference>
<dbReference type="Gene3D" id="1.10.510.10">
    <property type="entry name" value="Transferase(Phosphotransferase) domain 1"/>
    <property type="match status" value="1"/>
</dbReference>
<dbReference type="STRING" id="1073090.A0A1L9SV98"/>
<dbReference type="GeneID" id="34615006"/>
<dbReference type="OrthoDB" id="626167at2759"/>
<proteinExistence type="predicted"/>
<dbReference type="PROSITE" id="PS00108">
    <property type="entry name" value="PROTEIN_KINASE_ST"/>
    <property type="match status" value="1"/>
</dbReference>
<dbReference type="RefSeq" id="XP_022585660.1">
    <property type="nucleotide sequence ID" value="XM_022728542.1"/>
</dbReference>
<name>A0A1L9SV98_9EURO</name>
<dbReference type="PROSITE" id="PS50011">
    <property type="entry name" value="PROTEIN_KINASE_DOM"/>
    <property type="match status" value="1"/>
</dbReference>
<dbReference type="SUPFAM" id="SSF48403">
    <property type="entry name" value="Ankyrin repeat"/>
    <property type="match status" value="2"/>
</dbReference>
<feature type="repeat" description="ANK" evidence="3">
    <location>
        <begin position="638"/>
        <end position="670"/>
    </location>
</feature>
<dbReference type="InterPro" id="IPR002110">
    <property type="entry name" value="Ankyrin_rpt"/>
</dbReference>
<dbReference type="VEuPathDB" id="FungiDB:ASPZODRAFT_55425"/>
<dbReference type="InterPro" id="IPR011009">
    <property type="entry name" value="Kinase-like_dom_sf"/>
</dbReference>
<evidence type="ECO:0000256" key="3">
    <source>
        <dbReference type="PROSITE-ProRule" id="PRU00023"/>
    </source>
</evidence>
<dbReference type="Pfam" id="PF12796">
    <property type="entry name" value="Ank_2"/>
    <property type="match status" value="1"/>
</dbReference>
<keyword evidence="7" id="KW-1185">Reference proteome</keyword>
<evidence type="ECO:0000313" key="7">
    <source>
        <dbReference type="Proteomes" id="UP000184188"/>
    </source>
</evidence>
<feature type="compositionally biased region" description="Acidic residues" evidence="4">
    <location>
        <begin position="25"/>
        <end position="37"/>
    </location>
</feature>
<accession>A0A1L9SV98</accession>
<feature type="repeat" description="ANK" evidence="3">
    <location>
        <begin position="732"/>
        <end position="764"/>
    </location>
</feature>
<feature type="region of interest" description="Disordered" evidence="4">
    <location>
        <begin position="1"/>
        <end position="37"/>
    </location>
</feature>
<reference evidence="7" key="1">
    <citation type="journal article" date="2017" name="Genome Biol.">
        <title>Comparative genomics reveals high biological diversity and specific adaptations in the industrially and medically important fungal genus Aspergillus.</title>
        <authorList>
            <person name="de Vries R.P."/>
            <person name="Riley R."/>
            <person name="Wiebenga A."/>
            <person name="Aguilar-Osorio G."/>
            <person name="Amillis S."/>
            <person name="Uchima C.A."/>
            <person name="Anderluh G."/>
            <person name="Asadollahi M."/>
            <person name="Askin M."/>
            <person name="Barry K."/>
            <person name="Battaglia E."/>
            <person name="Bayram O."/>
            <person name="Benocci T."/>
            <person name="Braus-Stromeyer S.A."/>
            <person name="Caldana C."/>
            <person name="Canovas D."/>
            <person name="Cerqueira G.C."/>
            <person name="Chen F."/>
            <person name="Chen W."/>
            <person name="Choi C."/>
            <person name="Clum A."/>
            <person name="Dos Santos R.A."/>
            <person name="Damasio A.R."/>
            <person name="Diallinas G."/>
            <person name="Emri T."/>
            <person name="Fekete E."/>
            <person name="Flipphi M."/>
            <person name="Freyberg S."/>
            <person name="Gallo A."/>
            <person name="Gournas C."/>
            <person name="Habgood R."/>
            <person name="Hainaut M."/>
            <person name="Harispe M.L."/>
            <person name="Henrissat B."/>
            <person name="Hilden K.S."/>
            <person name="Hope R."/>
            <person name="Hossain A."/>
            <person name="Karabika E."/>
            <person name="Karaffa L."/>
            <person name="Karanyi Z."/>
            <person name="Krasevec N."/>
            <person name="Kuo A."/>
            <person name="Kusch H."/>
            <person name="LaButti K."/>
            <person name="Lagendijk E.L."/>
            <person name="Lapidus A."/>
            <person name="Levasseur A."/>
            <person name="Lindquist E."/>
            <person name="Lipzen A."/>
            <person name="Logrieco A.F."/>
            <person name="MacCabe A."/>
            <person name="Maekelae M.R."/>
            <person name="Malavazi I."/>
            <person name="Melin P."/>
            <person name="Meyer V."/>
            <person name="Mielnichuk N."/>
            <person name="Miskei M."/>
            <person name="Molnar A.P."/>
            <person name="Mule G."/>
            <person name="Ngan C.Y."/>
            <person name="Orejas M."/>
            <person name="Orosz E."/>
            <person name="Ouedraogo J.P."/>
            <person name="Overkamp K.M."/>
            <person name="Park H.-S."/>
            <person name="Perrone G."/>
            <person name="Piumi F."/>
            <person name="Punt P.J."/>
            <person name="Ram A.F."/>
            <person name="Ramon A."/>
            <person name="Rauscher S."/>
            <person name="Record E."/>
            <person name="Riano-Pachon D.M."/>
            <person name="Robert V."/>
            <person name="Roehrig J."/>
            <person name="Ruller R."/>
            <person name="Salamov A."/>
            <person name="Salih N.S."/>
            <person name="Samson R.A."/>
            <person name="Sandor E."/>
            <person name="Sanguinetti M."/>
            <person name="Schuetze T."/>
            <person name="Sepcic K."/>
            <person name="Shelest E."/>
            <person name="Sherlock G."/>
            <person name="Sophianopoulou V."/>
            <person name="Squina F.M."/>
            <person name="Sun H."/>
            <person name="Susca A."/>
            <person name="Todd R.B."/>
            <person name="Tsang A."/>
            <person name="Unkles S.E."/>
            <person name="van de Wiele N."/>
            <person name="van Rossen-Uffink D."/>
            <person name="Oliveira J.V."/>
            <person name="Vesth T.C."/>
            <person name="Visser J."/>
            <person name="Yu J.-H."/>
            <person name="Zhou M."/>
            <person name="Andersen M.R."/>
            <person name="Archer D.B."/>
            <person name="Baker S.E."/>
            <person name="Benoit I."/>
            <person name="Brakhage A.A."/>
            <person name="Braus G.H."/>
            <person name="Fischer R."/>
            <person name="Frisvad J.C."/>
            <person name="Goldman G.H."/>
            <person name="Houbraken J."/>
            <person name="Oakley B."/>
            <person name="Pocsi I."/>
            <person name="Scazzocchio C."/>
            <person name="Seiboth B."/>
            <person name="vanKuyk P.A."/>
            <person name="Wortman J."/>
            <person name="Dyer P.S."/>
            <person name="Grigoriev I.V."/>
        </authorList>
    </citation>
    <scope>NUCLEOTIDE SEQUENCE [LARGE SCALE GENOMIC DNA]</scope>
    <source>
        <strain evidence="7">CBS 506.65</strain>
    </source>
</reference>
<gene>
    <name evidence="6" type="ORF">ASPZODRAFT_55425</name>
</gene>
<dbReference type="SUPFAM" id="SSF56112">
    <property type="entry name" value="Protein kinase-like (PK-like)"/>
    <property type="match status" value="1"/>
</dbReference>
<dbReference type="PANTHER" id="PTHR24123:SF33">
    <property type="entry name" value="PROTEIN HOS4"/>
    <property type="match status" value="1"/>
</dbReference>
<evidence type="ECO:0000256" key="4">
    <source>
        <dbReference type="SAM" id="MobiDB-lite"/>
    </source>
</evidence>
<evidence type="ECO:0000256" key="2">
    <source>
        <dbReference type="ARBA" id="ARBA00023043"/>
    </source>
</evidence>
<dbReference type="SMART" id="SM00248">
    <property type="entry name" value="ANK"/>
    <property type="match status" value="6"/>
</dbReference>
<dbReference type="GO" id="GO:0005524">
    <property type="term" value="F:ATP binding"/>
    <property type="evidence" value="ECO:0007669"/>
    <property type="project" value="InterPro"/>
</dbReference>
<dbReference type="InterPro" id="IPR036770">
    <property type="entry name" value="Ankyrin_rpt-contain_sf"/>
</dbReference>
<dbReference type="Pfam" id="PF00069">
    <property type="entry name" value="Pkinase"/>
    <property type="match status" value="1"/>
</dbReference>
<dbReference type="InterPro" id="IPR008271">
    <property type="entry name" value="Ser/Thr_kinase_AS"/>
</dbReference>
<keyword evidence="1" id="KW-0677">Repeat</keyword>
<dbReference type="EMBL" id="KV878336">
    <property type="protein sequence ID" value="OJJ51150.1"/>
    <property type="molecule type" value="Genomic_DNA"/>
</dbReference>
<sequence length="1224" mass="135270">MADSDSDSDSSRDGHDLINPYFDNEYNDDDDANGDDDEEVFDLIDYDSTATLGSLTISSFSSTDLLSTKITSTRNGDAQILSTVSQFTSILAQTGIDGPRLLKAVNLKTRAVKIGAGSQFTVYKDKPGMGYMGNEGLVIKRVNVPISYKQGQRFAAGSEYRLQLRTLELELLALGNPMLRNNRNIVSLVAWGYDFPFADTPVPVLFMEAAIMSLSDFLEAENEAMLGPKPFDVKYQLGLDIANGLEALHRLHIVHGDVKPDNVLIFQGNNDKVPFCAKLSDFGVCVDMDAPENKLTINDYRGTPAWIAPELSDYNEGKFGPFEPELMLRFDAYSFGLTLLSIFTRHGNPPELGKDPSAVAKEAFELLKSQDGLPPLIRSTINSAIRRLLTEDPRARALPSAGLLKADNPAFASWFSLSQINSKSVPHVGTLDPMYNKGPLFWYRLDPTVLFELESQYNLAENDDNHPDFPGSVLFGMAQKVIGSKAAHLDGLLRYLTGASKAGFSPARAVYAQIMHAHGKEPEFEPAVLEEWTLQAVSEGYFFAHPAVHISADKIEKAKAKFRDSGGFCDDPFGRKIETLNIARDRDKVVKWGVKTGKLIDTKGNTMLHVAAAIGALDSVRALVEINLKQAVDVLNDNGETPLYKACQAGHVDVINYLLDHGATASQRTKRGMLSPLHWLFMIPEPSIEHIASRLIKTDGALVNATIIPTVAVNSDQFGEKINIFHYPFELPHGTPLHWACFFRNTTAIDTLIALGANINATYHGSDESTTPLALTAWFSESDIASLLIGHGANGRQQDAKGRNILHAVTKYFPDRHGYLAHDWHYWIRHGNWEEHREKMTALVRVLVHEGGAEIDALDKGRPPLSPIMAAADAGVWDAGMIWALLEVGADVRQAQEGIQDTVLHSWASTRGPRIAYPQGYIGTFKKIVTAMDAVDIRGLYEDDTPLQKLATVYHPADEFEECCRVLLSHTQPADINKKTSRGATPLLIALQGKWDPVRRGLFLLEKGANPLLTMTDGKDVFFAVASNESLSDQQSHDLMHQLLDHVDPASKDIRQTYHTHFLNRNPAGCMHALFATAEKGKLKTTLLVLDLGLAARINELNPLKSPPITALDHALSAAEKSRREHLETLATRKHGDESHDYHQWQLGPPPHAAEAFRNFPELVRVLRSRGAKCAWELTMRGYLTQRVRGFTSAIFQGGGVTPAQQQPDGDRWQIVYDLARYPS</sequence>
<organism evidence="6 7">
    <name type="scientific">Penicilliopsis zonata CBS 506.65</name>
    <dbReference type="NCBI Taxonomy" id="1073090"/>
    <lineage>
        <taxon>Eukaryota</taxon>
        <taxon>Fungi</taxon>
        <taxon>Dikarya</taxon>
        <taxon>Ascomycota</taxon>
        <taxon>Pezizomycotina</taxon>
        <taxon>Eurotiomycetes</taxon>
        <taxon>Eurotiomycetidae</taxon>
        <taxon>Eurotiales</taxon>
        <taxon>Aspergillaceae</taxon>
        <taxon>Penicilliopsis</taxon>
    </lineage>
</organism>
<dbReference type="PANTHER" id="PTHR24123">
    <property type="entry name" value="ANKYRIN REPEAT-CONTAINING"/>
    <property type="match status" value="1"/>
</dbReference>
<dbReference type="GO" id="GO:0004672">
    <property type="term" value="F:protein kinase activity"/>
    <property type="evidence" value="ECO:0007669"/>
    <property type="project" value="InterPro"/>
</dbReference>
<dbReference type="InterPro" id="IPR051165">
    <property type="entry name" value="Multifunctional_ANK_Repeat"/>
</dbReference>
<feature type="domain" description="Protein kinase" evidence="5">
    <location>
        <begin position="108"/>
        <end position="411"/>
    </location>
</feature>
<dbReference type="Proteomes" id="UP000184188">
    <property type="component" value="Unassembled WGS sequence"/>
</dbReference>
<keyword evidence="2 3" id="KW-0040">ANK repeat</keyword>
<evidence type="ECO:0000259" key="5">
    <source>
        <dbReference type="PROSITE" id="PS50011"/>
    </source>
</evidence>
<dbReference type="AlphaFoldDB" id="A0A1L9SV98"/>
<dbReference type="Gene3D" id="1.25.40.20">
    <property type="entry name" value="Ankyrin repeat-containing domain"/>
    <property type="match status" value="3"/>
</dbReference>
<dbReference type="SMART" id="SM00220">
    <property type="entry name" value="S_TKc"/>
    <property type="match status" value="1"/>
</dbReference>
<evidence type="ECO:0000313" key="6">
    <source>
        <dbReference type="EMBL" id="OJJ51150.1"/>
    </source>
</evidence>
<evidence type="ECO:0000256" key="1">
    <source>
        <dbReference type="ARBA" id="ARBA00022737"/>
    </source>
</evidence>
<dbReference type="PROSITE" id="PS50088">
    <property type="entry name" value="ANK_REPEAT"/>
    <property type="match status" value="2"/>
</dbReference>
<protein>
    <recommendedName>
        <fullName evidence="5">Protein kinase domain-containing protein</fullName>
    </recommendedName>
</protein>